<keyword evidence="2" id="KW-1185">Reference proteome</keyword>
<dbReference type="Proteomes" id="UP000645217">
    <property type="component" value="Unassembled WGS sequence"/>
</dbReference>
<evidence type="ECO:0000313" key="2">
    <source>
        <dbReference type="Proteomes" id="UP000645217"/>
    </source>
</evidence>
<reference evidence="1" key="2">
    <citation type="submission" date="2020-09" db="EMBL/GenBank/DDBJ databases">
        <authorList>
            <person name="Sun Q."/>
            <person name="Ohkuma M."/>
        </authorList>
    </citation>
    <scope>NUCLEOTIDE SEQUENCE</scope>
    <source>
        <strain evidence="1">JCM 13064</strain>
    </source>
</reference>
<dbReference type="Gene3D" id="1.10.30.50">
    <property type="match status" value="1"/>
</dbReference>
<protein>
    <submittedName>
        <fullName evidence="1">HNH endonuclease</fullName>
    </submittedName>
</protein>
<keyword evidence="1" id="KW-0255">Endonuclease</keyword>
<comment type="caution">
    <text evidence="1">The sequence shown here is derived from an EMBL/GenBank/DDBJ whole genome shotgun (WGS) entry which is preliminary data.</text>
</comment>
<dbReference type="AlphaFoldDB" id="A0A917VNU4"/>
<proteinExistence type="predicted"/>
<keyword evidence="1" id="KW-0540">Nuclease</keyword>
<accession>A0A917VNU4</accession>
<keyword evidence="1" id="KW-0378">Hydrolase</keyword>
<dbReference type="RefSeq" id="WP_203968772.1">
    <property type="nucleotide sequence ID" value="NZ_BMNT01000026.1"/>
</dbReference>
<name>A0A917VNU4_9ACTN</name>
<dbReference type="EMBL" id="BMNT01000026">
    <property type="protein sequence ID" value="GGK99687.1"/>
    <property type="molecule type" value="Genomic_DNA"/>
</dbReference>
<gene>
    <name evidence="1" type="ORF">GCM10007964_47230</name>
</gene>
<evidence type="ECO:0000313" key="1">
    <source>
        <dbReference type="EMBL" id="GGK99687.1"/>
    </source>
</evidence>
<reference evidence="1" key="1">
    <citation type="journal article" date="2014" name="Int. J. Syst. Evol. Microbiol.">
        <title>Complete genome sequence of Corynebacterium casei LMG S-19264T (=DSM 44701T), isolated from a smear-ripened cheese.</title>
        <authorList>
            <consortium name="US DOE Joint Genome Institute (JGI-PGF)"/>
            <person name="Walter F."/>
            <person name="Albersmeier A."/>
            <person name="Kalinowski J."/>
            <person name="Ruckert C."/>
        </authorList>
    </citation>
    <scope>NUCLEOTIDE SEQUENCE</scope>
    <source>
        <strain evidence="1">JCM 13064</strain>
    </source>
</reference>
<organism evidence="1 2">
    <name type="scientific">Sphaerisporangium melleum</name>
    <dbReference type="NCBI Taxonomy" id="321316"/>
    <lineage>
        <taxon>Bacteria</taxon>
        <taxon>Bacillati</taxon>
        <taxon>Actinomycetota</taxon>
        <taxon>Actinomycetes</taxon>
        <taxon>Streptosporangiales</taxon>
        <taxon>Streptosporangiaceae</taxon>
        <taxon>Sphaerisporangium</taxon>
    </lineage>
</organism>
<dbReference type="GO" id="GO:0004519">
    <property type="term" value="F:endonuclease activity"/>
    <property type="evidence" value="ECO:0007669"/>
    <property type="project" value="UniProtKB-KW"/>
</dbReference>
<sequence>MRRLDPPQIGTREAFRMCISAKISRPMWTLLSSYEEKVVIAADAYEHACRTSTLHHMHPAAFAPPPSKKHDRDALIAMYERRMGPHHPGRPVYEEARNRKTKCPMCGVGAVRQVDHHMPKSIYPYLAAVPVNLLPICSDCNFEKKDRAPTRYEEQILHPYFDQVDDDRWLRARLITRSADGRVYRARPLDSPAGWLIEFYVDPPTSWDARLAERVRFHFETFKLAPLFEDQAADDLPGIELSIEEAFQAGGAPDVRAHLEGLARSRARLHKNSWMVALYEALAAHDWFCSGGFRQVAAG</sequence>